<dbReference type="OrthoDB" id="665834at2"/>
<dbReference type="InterPro" id="IPR025924">
    <property type="entry name" value="YHYH_dom"/>
</dbReference>
<evidence type="ECO:0000256" key="1">
    <source>
        <dbReference type="SAM" id="MobiDB-lite"/>
    </source>
</evidence>
<evidence type="ECO:0000259" key="2">
    <source>
        <dbReference type="Pfam" id="PF14240"/>
    </source>
</evidence>
<protein>
    <submittedName>
        <fullName evidence="3">YHYH protein</fullName>
    </submittedName>
</protein>
<evidence type="ECO:0000313" key="3">
    <source>
        <dbReference type="EMBL" id="SMF28990.1"/>
    </source>
</evidence>
<dbReference type="EMBL" id="FWZT01000009">
    <property type="protein sequence ID" value="SMF28990.1"/>
    <property type="molecule type" value="Genomic_DNA"/>
</dbReference>
<evidence type="ECO:0000313" key="4">
    <source>
        <dbReference type="Proteomes" id="UP000192907"/>
    </source>
</evidence>
<keyword evidence="4" id="KW-1185">Reference proteome</keyword>
<dbReference type="Pfam" id="PF14240">
    <property type="entry name" value="YHYH"/>
    <property type="match status" value="1"/>
</dbReference>
<proteinExistence type="predicted"/>
<feature type="region of interest" description="Disordered" evidence="1">
    <location>
        <begin position="32"/>
        <end position="83"/>
    </location>
</feature>
<dbReference type="PROSITE" id="PS51257">
    <property type="entry name" value="PROKAR_LIPOPROTEIN"/>
    <property type="match status" value="1"/>
</dbReference>
<accession>A0A1Y6BUR8</accession>
<name>A0A1Y6BUR8_9BACT</name>
<gene>
    <name evidence="3" type="ORF">SAMN06296036_10966</name>
</gene>
<feature type="compositionally biased region" description="Acidic residues" evidence="1">
    <location>
        <begin position="32"/>
        <end position="42"/>
    </location>
</feature>
<dbReference type="RefSeq" id="WP_132319402.1">
    <property type="nucleotide sequence ID" value="NZ_FWZT01000009.1"/>
</dbReference>
<dbReference type="AlphaFoldDB" id="A0A1Y6BUR8"/>
<dbReference type="Proteomes" id="UP000192907">
    <property type="component" value="Unassembled WGS sequence"/>
</dbReference>
<organism evidence="3 4">
    <name type="scientific">Pseudobacteriovorax antillogorgiicola</name>
    <dbReference type="NCBI Taxonomy" id="1513793"/>
    <lineage>
        <taxon>Bacteria</taxon>
        <taxon>Pseudomonadati</taxon>
        <taxon>Bdellovibrionota</taxon>
        <taxon>Oligoflexia</taxon>
        <taxon>Oligoflexales</taxon>
        <taxon>Pseudobacteriovoracaceae</taxon>
        <taxon>Pseudobacteriovorax</taxon>
    </lineage>
</organism>
<reference evidence="4" key="1">
    <citation type="submission" date="2017-04" db="EMBL/GenBank/DDBJ databases">
        <authorList>
            <person name="Varghese N."/>
            <person name="Submissions S."/>
        </authorList>
    </citation>
    <scope>NUCLEOTIDE SEQUENCE [LARGE SCALE GENOMIC DNA]</scope>
    <source>
        <strain evidence="4">RKEM611</strain>
    </source>
</reference>
<sequence>MGLIIKHIFRFSIAALTALSFQSCDTDILTTDDEDSAEEDTTVDEHIGETSETPPEGEVEAQRRPRNQSATGTRAGAGGTATSETEVVECYGDDTDIADDVPAWIQSNFACVTAYLSTVDGVEYVVFETDNLPNHKSPYWGSDSDYYEDIGEGQTLQNFTFEAQELTLKVPTTPVALSSPQEGFAGMVGVALNGIAFYGGESSTGSLDDELLTLDLGQGHSAGGSKQYHYHAEPTKFTDYSKSLLGVMIDGYPIYGPLEEDGSEPGTGSYPALEANSYGHTHATSDFPDGIFHYHMTAWDTSSDLATGVALVPLYYHGEASRSQKTN</sequence>
<feature type="domain" description="YHYH" evidence="2">
    <location>
        <begin position="168"/>
        <end position="258"/>
    </location>
</feature>
<dbReference type="STRING" id="1513793.SAMN06296036_10966"/>